<dbReference type="EMBL" id="JAGSXH010000089">
    <property type="protein sequence ID" value="MBS2965558.1"/>
    <property type="molecule type" value="Genomic_DNA"/>
</dbReference>
<feature type="region of interest" description="Disordered" evidence="1">
    <location>
        <begin position="748"/>
        <end position="775"/>
    </location>
</feature>
<feature type="transmembrane region" description="Helical" evidence="2">
    <location>
        <begin position="343"/>
        <end position="368"/>
    </location>
</feature>
<keyword evidence="2" id="KW-0472">Membrane</keyword>
<dbReference type="RefSeq" id="WP_211469912.1">
    <property type="nucleotide sequence ID" value="NZ_JAGSXH010000089.1"/>
</dbReference>
<comment type="caution">
    <text evidence="3">The sequence shown here is derived from an EMBL/GenBank/DDBJ whole genome shotgun (WGS) entry which is preliminary data.</text>
</comment>
<evidence type="ECO:0000256" key="2">
    <source>
        <dbReference type="SAM" id="Phobius"/>
    </source>
</evidence>
<feature type="transmembrane region" description="Helical" evidence="2">
    <location>
        <begin position="1040"/>
        <end position="1058"/>
    </location>
</feature>
<evidence type="ECO:0000313" key="4">
    <source>
        <dbReference type="Proteomes" id="UP000677913"/>
    </source>
</evidence>
<gene>
    <name evidence="3" type="ORF">KGA66_21085</name>
</gene>
<proteinExistence type="predicted"/>
<feature type="transmembrane region" description="Helical" evidence="2">
    <location>
        <begin position="506"/>
        <end position="527"/>
    </location>
</feature>
<feature type="transmembrane region" description="Helical" evidence="2">
    <location>
        <begin position="454"/>
        <end position="476"/>
    </location>
</feature>
<organism evidence="3 4">
    <name type="scientific">Actinocrinis puniceicyclus</name>
    <dbReference type="NCBI Taxonomy" id="977794"/>
    <lineage>
        <taxon>Bacteria</taxon>
        <taxon>Bacillati</taxon>
        <taxon>Actinomycetota</taxon>
        <taxon>Actinomycetes</taxon>
        <taxon>Catenulisporales</taxon>
        <taxon>Actinospicaceae</taxon>
        <taxon>Actinocrinis</taxon>
    </lineage>
</organism>
<feature type="compositionally biased region" description="Pro residues" evidence="1">
    <location>
        <begin position="754"/>
        <end position="769"/>
    </location>
</feature>
<keyword evidence="4" id="KW-1185">Reference proteome</keyword>
<feature type="transmembrane region" description="Helical" evidence="2">
    <location>
        <begin position="374"/>
        <end position="395"/>
    </location>
</feature>
<reference evidence="3" key="1">
    <citation type="submission" date="2021-04" db="EMBL/GenBank/DDBJ databases">
        <title>Genome based classification of Actinospica acidithermotolerans sp. nov., an actinobacterium isolated from an Indonesian hot spring.</title>
        <authorList>
            <person name="Kusuma A.B."/>
            <person name="Putra K.E."/>
            <person name="Nafisah S."/>
            <person name="Loh J."/>
            <person name="Nouioui I."/>
            <person name="Goodfellow M."/>
        </authorList>
    </citation>
    <scope>NUCLEOTIDE SEQUENCE</scope>
    <source>
        <strain evidence="3">DSM 45618</strain>
    </source>
</reference>
<dbReference type="AlphaFoldDB" id="A0A8J8BDR6"/>
<feature type="transmembrane region" description="Helical" evidence="2">
    <location>
        <begin position="942"/>
        <end position="964"/>
    </location>
</feature>
<keyword evidence="2" id="KW-1133">Transmembrane helix</keyword>
<feature type="transmembrane region" description="Helical" evidence="2">
    <location>
        <begin position="415"/>
        <end position="434"/>
    </location>
</feature>
<protein>
    <recommendedName>
        <fullName evidence="5">FtsX-like permease family protein</fullName>
    </recommendedName>
</protein>
<sequence length="1073" mass="107604">MAEPRLTAMAVLRRLAARRTALAMTAALTCAAAFFAVRAAVAWEVSLPQAARQDLRALPDAAIVALDASPVSAHCDDAAGALPAQLKAAADPRDFTVNTMLTSDSLSVAALPGQRTDSFVKVYCAPSVRAHAALDAGHWPDAAAPGAPIPVAAPSSSLAALKLHVGSRLTLPDAATHARVSLLIVGAFHRLQNPAGYWTWDQTDTSGVQIVGPYTLYDSWVADPSAFASAALHVDSSTLLVLPRSAAGSSAGLTGLTAQATSLTTLLSTHSAPYYAVSGALAPDLSALDASVTTARAQLLAAGLLLGAVTAAGLFAACGLLAGIGAGQNALRRARGAGRPHVLAAHAAELLVLCAAAIAAVPLGFATAQTTTPAGWFAAGAVAALAVTVLCIRVLRPELPAEVAVAQGRQASLAYGLRLGADVVLAVLAALALWQAAGAPLTGHGPSGLLGTDLIVAAAPALAVAAGAGLAGRLVAAGARLAERGAARARTFFATFAFWQLGRTSLGYLLPVVVTVAAVAGATFAVAQDASWRRSTRDQAAYRSGAQVVVTTAWGRSGGQADAISHAHGVLASTPVARIPETQGESLLALDTSAAAETVLLRPDLARNQATDLWRLLDPGPRPGLEIPGRPSGLALGTRLSAGAGTALGPMAVTATVQDAAGLVYQVRLGRLEADGQAHTLVGALARDGTPDYPLRLLRFDVEFTAPAARPATVALTVLSLAAQPATPGPAAGFASGAALSAWKASSSWGGGMPCPPPDSSPGSPPGTSPPEENAAAQVIGTRAAAGGGWTMDFSTGAGLDFDPAGPCTAIDGGVALNAATSEAPLPMLVTAAYLHSTGRSVGATVSISADGAVIPARIAAAVDAFPTLPATGAGGAVVNLPALAARVVAQGDTLWPPTEWWLRTVDAAAPTGLPVGDSTATAAAMARSLARDPLSGIAPRVLTFGAADLIVLAALSLAAGLAATGRRQAGHERILAALGARRGQRTAIRVLRNTAIVLPAALVGWGLGLLVARRLVPVFVLDPAGTAPLPPALFTTRPGWSALAVAVLLAIGVATAVEPPRGGPRRRGRRPA</sequence>
<feature type="transmembrane region" description="Helical" evidence="2">
    <location>
        <begin position="299"/>
        <end position="322"/>
    </location>
</feature>
<feature type="transmembrane region" description="Helical" evidence="2">
    <location>
        <begin position="991"/>
        <end position="1013"/>
    </location>
</feature>
<name>A0A8J8BDR6_9ACTN</name>
<dbReference type="Proteomes" id="UP000677913">
    <property type="component" value="Unassembled WGS sequence"/>
</dbReference>
<evidence type="ECO:0008006" key="5">
    <source>
        <dbReference type="Google" id="ProtNLM"/>
    </source>
</evidence>
<evidence type="ECO:0000313" key="3">
    <source>
        <dbReference type="EMBL" id="MBS2965558.1"/>
    </source>
</evidence>
<accession>A0A8J8BDR6</accession>
<evidence type="ECO:0000256" key="1">
    <source>
        <dbReference type="SAM" id="MobiDB-lite"/>
    </source>
</evidence>
<keyword evidence="2" id="KW-0812">Transmembrane</keyword>